<dbReference type="Proteomes" id="UP000198923">
    <property type="component" value="Unassembled WGS sequence"/>
</dbReference>
<evidence type="ECO:0000313" key="3">
    <source>
        <dbReference type="Proteomes" id="UP000198923"/>
    </source>
</evidence>
<feature type="domain" description="AAA" evidence="1">
    <location>
        <begin position="5"/>
        <end position="186"/>
    </location>
</feature>
<dbReference type="Pfam" id="PF13614">
    <property type="entry name" value="AAA_31"/>
    <property type="match status" value="1"/>
</dbReference>
<dbReference type="InterPro" id="IPR050678">
    <property type="entry name" value="DNA_Partitioning_ATPase"/>
</dbReference>
<accession>A0A1G8EG58</accession>
<gene>
    <name evidence="2" type="ORF">SAMN05421505_12082</name>
</gene>
<protein>
    <submittedName>
        <fullName evidence="2">Chromosome partitioning protein</fullName>
    </submittedName>
</protein>
<reference evidence="2 3" key="1">
    <citation type="submission" date="2016-10" db="EMBL/GenBank/DDBJ databases">
        <authorList>
            <person name="de Groot N.N."/>
        </authorList>
    </citation>
    <scope>NUCLEOTIDE SEQUENCE [LARGE SCALE GENOMIC DNA]</scope>
    <source>
        <strain evidence="2 3">CPCC 201354</strain>
    </source>
</reference>
<organism evidence="2 3">
    <name type="scientific">Sinosporangium album</name>
    <dbReference type="NCBI Taxonomy" id="504805"/>
    <lineage>
        <taxon>Bacteria</taxon>
        <taxon>Bacillati</taxon>
        <taxon>Actinomycetota</taxon>
        <taxon>Actinomycetes</taxon>
        <taxon>Streptosporangiales</taxon>
        <taxon>Streptosporangiaceae</taxon>
        <taxon>Sinosporangium</taxon>
    </lineage>
</organism>
<dbReference type="PANTHER" id="PTHR13696:SF52">
    <property type="entry name" value="PARA FAMILY PROTEIN CT_582"/>
    <property type="match status" value="1"/>
</dbReference>
<proteinExistence type="predicted"/>
<evidence type="ECO:0000259" key="1">
    <source>
        <dbReference type="Pfam" id="PF13614"/>
    </source>
</evidence>
<sequence length="266" mass="28800">MSAVVMSFASLKGGVGKTTTTANFGATAADTHKLRVAMFDADPQGQLSDWFGVKRRPGLGFAELINPPKSGAPTVHDTLVQPDTDVPLYIVPTSYAEMEDVEGRLTTDLELGGITAIRRVLQPILDDFDVILLDTRPSLGNLTSAAMCASNVLVPVTSPNVTSFQSTMTAVEKAERIRQLQNPNLVIPGWLMNMWEDGEEASTVVQMMAKREIAAFQPAIYRGKYISKGYLFGNPSVWQFPNHSGSHQDYKPLTQAVLSSIGLVAA</sequence>
<dbReference type="InterPro" id="IPR025669">
    <property type="entry name" value="AAA_dom"/>
</dbReference>
<dbReference type="EMBL" id="FNCN01000020">
    <property type="protein sequence ID" value="SDH68760.1"/>
    <property type="molecule type" value="Genomic_DNA"/>
</dbReference>
<dbReference type="PANTHER" id="PTHR13696">
    <property type="entry name" value="P-LOOP CONTAINING NUCLEOSIDE TRIPHOSPHATE HYDROLASE"/>
    <property type="match status" value="1"/>
</dbReference>
<dbReference type="AlphaFoldDB" id="A0A1G8EG58"/>
<dbReference type="STRING" id="504805.SAMN05421505_12082"/>
<dbReference type="OrthoDB" id="4537985at2"/>
<dbReference type="Gene3D" id="3.40.50.300">
    <property type="entry name" value="P-loop containing nucleotide triphosphate hydrolases"/>
    <property type="match status" value="1"/>
</dbReference>
<dbReference type="SUPFAM" id="SSF52540">
    <property type="entry name" value="P-loop containing nucleoside triphosphate hydrolases"/>
    <property type="match status" value="1"/>
</dbReference>
<dbReference type="InterPro" id="IPR027417">
    <property type="entry name" value="P-loop_NTPase"/>
</dbReference>
<keyword evidence="3" id="KW-1185">Reference proteome</keyword>
<name>A0A1G8EG58_9ACTN</name>
<dbReference type="CDD" id="cd02042">
    <property type="entry name" value="ParAB_family"/>
    <property type="match status" value="1"/>
</dbReference>
<dbReference type="RefSeq" id="WP_093172241.1">
    <property type="nucleotide sequence ID" value="NZ_FNCN01000020.1"/>
</dbReference>
<evidence type="ECO:0000313" key="2">
    <source>
        <dbReference type="EMBL" id="SDH68760.1"/>
    </source>
</evidence>